<sequence length="530" mass="59163">MPEPRVRQSLQYLQNRYNTGEDRSGLENLVRAFRGIQALPYYHPDSFFTIAGYHGEPFRGPGVSDASWWGGYCSHGNVLFPTWHRACLLRLEDALRSIKGCEDVTLPFWDETFDSDNNPVPDILTSPKFELDGALINNPIYSYKLQKGLVENVADNRYTKPAGYETVRYPLSGLVGTPEEAEATEAHNNNYQDPETKARILNGNVSAWLQGTVQITPDEHGTRIPDTYSVAERYRLCLAAPNYTVFSNTSSQTQWIEDHGSTDPHYVVSLESPHNAIHLAVGGFYQRSVLNANAIVGANGDMGDNETAGLDPIFYFHHSFIDYAFWKWQTLAGKTRPGSLTVIKGYDGTVVPDGEGLPFLAPGTTLDNTTPLYPFRKANEAYYTSDDVTDIQGQLGYSYGPGSLDVVEDGPRSGRLRDISAEITSIKRVRNVNRADYPGSFVIRTYIRHPSTKERIEIGHEPVLSRHNIGACRNCQNKLEVKSLVPVYAGMLEALNVPKLPEPWAEIHTNDNLGRHEPVSRGRKPVVDDL</sequence>
<dbReference type="GO" id="GO:0042438">
    <property type="term" value="P:melanin biosynthetic process"/>
    <property type="evidence" value="ECO:0007669"/>
    <property type="project" value="UniProtKB-KW"/>
</dbReference>
<evidence type="ECO:0000256" key="7">
    <source>
        <dbReference type="ARBA" id="ARBA00048881"/>
    </source>
</evidence>
<dbReference type="PROSITE" id="PS00497">
    <property type="entry name" value="TYROSINASE_1"/>
    <property type="match status" value="1"/>
</dbReference>
<proteinExistence type="inferred from homology"/>
<dbReference type="EC" id="1.14.18.1" evidence="2"/>
<protein>
    <recommendedName>
        <fullName evidence="2">tyrosinase</fullName>
        <ecNumber evidence="2">1.14.18.1</ecNumber>
    </recommendedName>
</protein>
<feature type="compositionally biased region" description="Basic and acidic residues" evidence="8">
    <location>
        <begin position="513"/>
        <end position="530"/>
    </location>
</feature>
<name>A0A166Y7S8_METRR</name>
<accession>A0A166Y7S8</accession>
<keyword evidence="5" id="KW-0470">Melanin biosynthesis</keyword>
<dbReference type="GO" id="GO:0046872">
    <property type="term" value="F:metal ion binding"/>
    <property type="evidence" value="ECO:0007669"/>
    <property type="project" value="UniProtKB-KW"/>
</dbReference>
<evidence type="ECO:0000256" key="4">
    <source>
        <dbReference type="ARBA" id="ARBA00023008"/>
    </source>
</evidence>
<dbReference type="InterPro" id="IPR008922">
    <property type="entry name" value="Di-copper_centre_dom_sf"/>
</dbReference>
<gene>
    <name evidence="12" type="ORF">ED733_000799</name>
    <name evidence="11" type="ORF">NOR_07410</name>
</gene>
<evidence type="ECO:0000256" key="3">
    <source>
        <dbReference type="ARBA" id="ARBA00022723"/>
    </source>
</evidence>
<evidence type="ECO:0000259" key="10">
    <source>
        <dbReference type="PROSITE" id="PS00498"/>
    </source>
</evidence>
<evidence type="ECO:0000256" key="8">
    <source>
        <dbReference type="SAM" id="MobiDB-lite"/>
    </source>
</evidence>
<dbReference type="PANTHER" id="PTHR11474:SF76">
    <property type="entry name" value="SHKT DOMAIN-CONTAINING PROTEIN"/>
    <property type="match status" value="1"/>
</dbReference>
<keyword evidence="13" id="KW-1185">Reference proteome</keyword>
<evidence type="ECO:0000313" key="14">
    <source>
        <dbReference type="Proteomes" id="UP000317257"/>
    </source>
</evidence>
<dbReference type="InterPro" id="IPR002227">
    <property type="entry name" value="Tyrosinase_Cu-bd"/>
</dbReference>
<feature type="domain" description="Tyrosinase copper-binding" evidence="9">
    <location>
        <begin position="75"/>
        <end position="92"/>
    </location>
</feature>
<dbReference type="SUPFAM" id="SSF48056">
    <property type="entry name" value="Di-copper centre-containing domain"/>
    <property type="match status" value="1"/>
</dbReference>
<evidence type="ECO:0000313" key="13">
    <source>
        <dbReference type="Proteomes" id="UP000243498"/>
    </source>
</evidence>
<dbReference type="GO" id="GO:0004503">
    <property type="term" value="F:tyrosinase activity"/>
    <property type="evidence" value="ECO:0007669"/>
    <property type="project" value="UniProtKB-EC"/>
</dbReference>
<comment type="similarity">
    <text evidence="1">Belongs to the tyrosinase family.</text>
</comment>
<dbReference type="Proteomes" id="UP000243498">
    <property type="component" value="Unassembled WGS sequence"/>
</dbReference>
<evidence type="ECO:0000313" key="11">
    <source>
        <dbReference type="EMBL" id="OAA36610.1"/>
    </source>
</evidence>
<keyword evidence="3" id="KW-0479">Metal-binding</keyword>
<evidence type="ECO:0000256" key="2">
    <source>
        <dbReference type="ARBA" id="ARBA00011906"/>
    </source>
</evidence>
<dbReference type="Gene3D" id="1.10.1280.10">
    <property type="entry name" value="Di-copper center containing domain from catechol oxidase"/>
    <property type="match status" value="1"/>
</dbReference>
<accession>A0A5C6G4E1</accession>
<feature type="domain" description="Tyrosinase copper-binding" evidence="10">
    <location>
        <begin position="311"/>
        <end position="322"/>
    </location>
</feature>
<evidence type="ECO:0000256" key="6">
    <source>
        <dbReference type="ARBA" id="ARBA00048233"/>
    </source>
</evidence>
<evidence type="ECO:0000256" key="5">
    <source>
        <dbReference type="ARBA" id="ARBA00023101"/>
    </source>
</evidence>
<dbReference type="Proteomes" id="UP000317257">
    <property type="component" value="Unassembled WGS sequence"/>
</dbReference>
<reference evidence="14" key="2">
    <citation type="submission" date="2018-12" db="EMBL/GenBank/DDBJ databases">
        <title>The complete genome of Metarhizium rileyi, a key fungal pathogen of Lepidoptera.</title>
        <authorList>
            <person name="Binneck E."/>
            <person name="Lastra C.C.L."/>
            <person name="Sosa-Gomez D.R."/>
        </authorList>
    </citation>
    <scope>NUCLEOTIDE SEQUENCE [LARGE SCALE GENOMIC DNA]</scope>
    <source>
        <strain evidence="14">Cep018-CH2</strain>
    </source>
</reference>
<dbReference type="InterPro" id="IPR050316">
    <property type="entry name" value="Tyrosinase/Hemocyanin"/>
</dbReference>
<evidence type="ECO:0000313" key="12">
    <source>
        <dbReference type="EMBL" id="TWU70666.1"/>
    </source>
</evidence>
<evidence type="ECO:0000256" key="1">
    <source>
        <dbReference type="ARBA" id="ARBA00009928"/>
    </source>
</evidence>
<dbReference type="OrthoDB" id="6132182at2759"/>
<dbReference type="AlphaFoldDB" id="A0A166Y7S8"/>
<dbReference type="STRING" id="1081105.A0A166Y7S8"/>
<reference evidence="12" key="3">
    <citation type="journal article" date="2019" name="Microbiol. Resour. Announc.">
        <title>Genome Sequence of Metarhizium rileyi, a Microbial Control Agent for Lepidoptera.</title>
        <authorList>
            <person name="Binneck E."/>
            <person name="Lastra C.C.L."/>
            <person name="Sosa-Gomez D.R."/>
        </authorList>
    </citation>
    <scope>NUCLEOTIDE SEQUENCE</scope>
    <source>
        <strain evidence="12">Cep018-CH2</strain>
    </source>
</reference>
<dbReference type="OMA" id="FWQWQLR"/>
<comment type="catalytic activity">
    <reaction evidence="6">
        <text>2 L-dopa + O2 = 2 L-dopaquinone + 2 H2O</text>
        <dbReference type="Rhea" id="RHEA:34287"/>
        <dbReference type="ChEBI" id="CHEBI:15377"/>
        <dbReference type="ChEBI" id="CHEBI:15379"/>
        <dbReference type="ChEBI" id="CHEBI:57504"/>
        <dbReference type="ChEBI" id="CHEBI:57924"/>
        <dbReference type="EC" id="1.14.18.1"/>
    </reaction>
</comment>
<reference evidence="11 13" key="1">
    <citation type="journal article" date="2016" name="Genome Biol. Evol.">
        <title>Divergent and convergent evolution of fungal pathogenicity.</title>
        <authorList>
            <person name="Shang Y."/>
            <person name="Xiao G."/>
            <person name="Zheng P."/>
            <person name="Cen K."/>
            <person name="Zhan S."/>
            <person name="Wang C."/>
        </authorList>
    </citation>
    <scope>NUCLEOTIDE SEQUENCE [LARGE SCALE GENOMIC DNA]</scope>
    <source>
        <strain evidence="11 13">RCEF 4871</strain>
    </source>
</reference>
<keyword evidence="4" id="KW-0186">Copper</keyword>
<dbReference type="EMBL" id="SBHS01000067">
    <property type="protein sequence ID" value="TWU70666.1"/>
    <property type="molecule type" value="Genomic_DNA"/>
</dbReference>
<organism evidence="11 13">
    <name type="scientific">Metarhizium rileyi (strain RCEF 4871)</name>
    <name type="common">Nomuraea rileyi</name>
    <dbReference type="NCBI Taxonomy" id="1649241"/>
    <lineage>
        <taxon>Eukaryota</taxon>
        <taxon>Fungi</taxon>
        <taxon>Dikarya</taxon>
        <taxon>Ascomycota</taxon>
        <taxon>Pezizomycotina</taxon>
        <taxon>Sordariomycetes</taxon>
        <taxon>Hypocreomycetidae</taxon>
        <taxon>Hypocreales</taxon>
        <taxon>Clavicipitaceae</taxon>
        <taxon>Metarhizium</taxon>
    </lineage>
</organism>
<dbReference type="PROSITE" id="PS00498">
    <property type="entry name" value="TYROSINASE_2"/>
    <property type="match status" value="1"/>
</dbReference>
<dbReference type="EMBL" id="AZHC01000034">
    <property type="protein sequence ID" value="OAA36610.1"/>
    <property type="molecule type" value="Genomic_DNA"/>
</dbReference>
<comment type="catalytic activity">
    <reaction evidence="7">
        <text>L-tyrosine + O2 = L-dopaquinone + H2O</text>
        <dbReference type="Rhea" id="RHEA:18117"/>
        <dbReference type="ChEBI" id="CHEBI:15377"/>
        <dbReference type="ChEBI" id="CHEBI:15379"/>
        <dbReference type="ChEBI" id="CHEBI:57924"/>
        <dbReference type="ChEBI" id="CHEBI:58315"/>
        <dbReference type="EC" id="1.14.18.1"/>
    </reaction>
</comment>
<dbReference type="Pfam" id="PF00264">
    <property type="entry name" value="Tyrosinase"/>
    <property type="match status" value="1"/>
</dbReference>
<comment type="caution">
    <text evidence="11">The sequence shown here is derived from an EMBL/GenBank/DDBJ whole genome shotgun (WGS) entry which is preliminary data.</text>
</comment>
<dbReference type="PANTHER" id="PTHR11474">
    <property type="entry name" value="TYROSINASE FAMILY MEMBER"/>
    <property type="match status" value="1"/>
</dbReference>
<dbReference type="PRINTS" id="PR00092">
    <property type="entry name" value="TYROSINASE"/>
</dbReference>
<evidence type="ECO:0000259" key="9">
    <source>
        <dbReference type="PROSITE" id="PS00497"/>
    </source>
</evidence>
<feature type="region of interest" description="Disordered" evidence="8">
    <location>
        <begin position="509"/>
        <end position="530"/>
    </location>
</feature>